<dbReference type="InterPro" id="IPR050902">
    <property type="entry name" value="ABC_Transporter_SBP"/>
</dbReference>
<evidence type="ECO:0000256" key="1">
    <source>
        <dbReference type="SAM" id="SignalP"/>
    </source>
</evidence>
<reference evidence="3 4" key="1">
    <citation type="journal article" date="2014" name="Int. J. Syst. Evol. Microbiol.">
        <title>Complete genome sequence of Corynebacterium casei LMG S-19264T (=DSM 44701T), isolated from a smear-ripened cheese.</title>
        <authorList>
            <consortium name="US DOE Joint Genome Institute (JGI-PGF)"/>
            <person name="Walter F."/>
            <person name="Albersmeier A."/>
            <person name="Kalinowski J."/>
            <person name="Ruckert C."/>
        </authorList>
    </citation>
    <scope>NUCLEOTIDE SEQUENCE [LARGE SCALE GENOMIC DNA]</scope>
    <source>
        <strain evidence="3 4">NBRC 111766</strain>
    </source>
</reference>
<dbReference type="RefSeq" id="WP_348523125.1">
    <property type="nucleotide sequence ID" value="NZ_BSPP01000004.1"/>
</dbReference>
<dbReference type="PANTHER" id="PTHR30535">
    <property type="entry name" value="VITAMIN B12-BINDING PROTEIN"/>
    <property type="match status" value="1"/>
</dbReference>
<evidence type="ECO:0000313" key="3">
    <source>
        <dbReference type="EMBL" id="GLS85881.1"/>
    </source>
</evidence>
<protein>
    <submittedName>
        <fullName evidence="3">Hemin ABC transporter substrate-binding protein</fullName>
    </submittedName>
</protein>
<dbReference type="SUPFAM" id="SSF53807">
    <property type="entry name" value="Helical backbone' metal receptor"/>
    <property type="match status" value="1"/>
</dbReference>
<evidence type="ECO:0000259" key="2">
    <source>
        <dbReference type="PROSITE" id="PS50983"/>
    </source>
</evidence>
<dbReference type="InterPro" id="IPR002491">
    <property type="entry name" value="ABC_transptr_periplasmic_BD"/>
</dbReference>
<feature type="chain" id="PRO_5041465874" evidence="1">
    <location>
        <begin position="27"/>
        <end position="287"/>
    </location>
</feature>
<accession>A0AA37X288</accession>
<feature type="domain" description="Fe/B12 periplasmic-binding" evidence="2">
    <location>
        <begin position="31"/>
        <end position="286"/>
    </location>
</feature>
<organism evidence="3 4">
    <name type="scientific">Cypionkella aquatica</name>
    <dbReference type="NCBI Taxonomy" id="1756042"/>
    <lineage>
        <taxon>Bacteria</taxon>
        <taxon>Pseudomonadati</taxon>
        <taxon>Pseudomonadota</taxon>
        <taxon>Alphaproteobacteria</taxon>
        <taxon>Rhodobacterales</taxon>
        <taxon>Paracoccaceae</taxon>
        <taxon>Cypionkella</taxon>
    </lineage>
</organism>
<keyword evidence="1" id="KW-0732">Signal</keyword>
<dbReference type="PROSITE" id="PS50983">
    <property type="entry name" value="FE_B12_PBP"/>
    <property type="match status" value="1"/>
</dbReference>
<comment type="caution">
    <text evidence="3">The sequence shown here is derived from an EMBL/GenBank/DDBJ whole genome shotgun (WGS) entry which is preliminary data.</text>
</comment>
<keyword evidence="4" id="KW-1185">Reference proteome</keyword>
<dbReference type="Gene3D" id="3.40.50.1980">
    <property type="entry name" value="Nitrogenase molybdenum iron protein domain"/>
    <property type="match status" value="2"/>
</dbReference>
<evidence type="ECO:0000313" key="4">
    <source>
        <dbReference type="Proteomes" id="UP001157355"/>
    </source>
</evidence>
<dbReference type="Proteomes" id="UP001157355">
    <property type="component" value="Unassembled WGS sequence"/>
</dbReference>
<proteinExistence type="predicted"/>
<sequence>MMLNLNSLRAGLALAVSVALITPAVAEDAKRVVTLGGSVTEIAVALGAGDLLVARDSTSNYPAQVTGLPDVGYIRGLSPEGVLSVAPDLILAEADAGPPAAVDVLNAAGVPFLRMPGDPTPAGVVAKINAVADALGRKAEGDALAAKVQAGLAEAEARAAAVPVKKRVLFVLSLQGGRLMAGGEGSSAEGIIALAGGVNAASGFQGYKQMTDEAVLAAAPDLILMMDREGDLAINNADVMAHPTLSQTPAAQAGAILRMDGMMLLGFGPRTPDAAHALYDALYPKAG</sequence>
<name>A0AA37X288_9RHOB</name>
<dbReference type="EMBL" id="BSPP01000004">
    <property type="protein sequence ID" value="GLS85881.1"/>
    <property type="molecule type" value="Genomic_DNA"/>
</dbReference>
<gene>
    <name evidence="3" type="primary">hmuT</name>
    <name evidence="3" type="ORF">GCM10010873_08550</name>
</gene>
<dbReference type="AlphaFoldDB" id="A0AA37X288"/>
<dbReference type="PANTHER" id="PTHR30535:SF4">
    <property type="entry name" value="HEMIN-BINDING PERIPLASMIC PROTEIN HMUT"/>
    <property type="match status" value="1"/>
</dbReference>
<dbReference type="Pfam" id="PF01497">
    <property type="entry name" value="Peripla_BP_2"/>
    <property type="match status" value="1"/>
</dbReference>
<feature type="signal peptide" evidence="1">
    <location>
        <begin position="1"/>
        <end position="26"/>
    </location>
</feature>